<dbReference type="AlphaFoldDB" id="A0A1M5ME87"/>
<protein>
    <submittedName>
        <fullName evidence="1">Uncharacterized protein</fullName>
    </submittedName>
</protein>
<dbReference type="STRING" id="570519.SAMN04488116_2407"/>
<dbReference type="OrthoDB" id="1430236at2"/>
<evidence type="ECO:0000313" key="2">
    <source>
        <dbReference type="Proteomes" id="UP000184532"/>
    </source>
</evidence>
<accession>A0A1M5ME87</accession>
<name>A0A1M5ME87_9FLAO</name>
<keyword evidence="2" id="KW-1185">Reference proteome</keyword>
<reference evidence="2" key="1">
    <citation type="submission" date="2016-11" db="EMBL/GenBank/DDBJ databases">
        <authorList>
            <person name="Varghese N."/>
            <person name="Submissions S."/>
        </authorList>
    </citation>
    <scope>NUCLEOTIDE SEQUENCE [LARGE SCALE GENOMIC DNA]</scope>
    <source>
        <strain evidence="2">DSM 22638</strain>
    </source>
</reference>
<organism evidence="1 2">
    <name type="scientific">Flagellimonas flava</name>
    <dbReference type="NCBI Taxonomy" id="570519"/>
    <lineage>
        <taxon>Bacteria</taxon>
        <taxon>Pseudomonadati</taxon>
        <taxon>Bacteroidota</taxon>
        <taxon>Flavobacteriia</taxon>
        <taxon>Flavobacteriales</taxon>
        <taxon>Flavobacteriaceae</taxon>
        <taxon>Flagellimonas</taxon>
    </lineage>
</organism>
<gene>
    <name evidence="1" type="ORF">SAMN04488116_2407</name>
</gene>
<dbReference type="EMBL" id="FQWL01000003">
    <property type="protein sequence ID" value="SHG75620.1"/>
    <property type="molecule type" value="Genomic_DNA"/>
</dbReference>
<sequence>MQKTFLVSLALTFSIPLFSQSIKDLDFLIGSWEVEETIYPGTEKEYQEIGKRTCEYYLNGQFIKCESQTIVQKNGHERYYSYIINYDKKEECFRATNLAHDFPLHGQFKWFLDKDNQRIIAITPKNVIEDRFFRAVISYADPDKLVWNGWASMFKKDKDWVQIFNDVATRIE</sequence>
<proteinExistence type="predicted"/>
<evidence type="ECO:0000313" key="1">
    <source>
        <dbReference type="EMBL" id="SHG75620.1"/>
    </source>
</evidence>
<dbReference type="RefSeq" id="WP_073179836.1">
    <property type="nucleotide sequence ID" value="NZ_FQWL01000003.1"/>
</dbReference>
<dbReference type="Proteomes" id="UP000184532">
    <property type="component" value="Unassembled WGS sequence"/>
</dbReference>